<comment type="caution">
    <text evidence="2">The sequence shown here is derived from an EMBL/GenBank/DDBJ whole genome shotgun (WGS) entry which is preliminary data.</text>
</comment>
<feature type="region of interest" description="Disordered" evidence="1">
    <location>
        <begin position="166"/>
        <end position="421"/>
    </location>
</feature>
<dbReference type="SUPFAM" id="SSF57850">
    <property type="entry name" value="RING/U-box"/>
    <property type="match status" value="1"/>
</dbReference>
<feature type="compositionally biased region" description="Polar residues" evidence="1">
    <location>
        <begin position="405"/>
        <end position="414"/>
    </location>
</feature>
<dbReference type="AlphaFoldDB" id="A0AAQ4F928"/>
<feature type="compositionally biased region" description="Polar residues" evidence="1">
    <location>
        <begin position="294"/>
        <end position="305"/>
    </location>
</feature>
<feature type="compositionally biased region" description="Basic and acidic residues" evidence="1">
    <location>
        <begin position="333"/>
        <end position="344"/>
    </location>
</feature>
<proteinExistence type="predicted"/>
<feature type="compositionally biased region" description="Polar residues" evidence="1">
    <location>
        <begin position="243"/>
        <end position="259"/>
    </location>
</feature>
<gene>
    <name evidence="2" type="ORF">V5799_010272</name>
</gene>
<dbReference type="EMBL" id="JARKHS020005628">
    <property type="protein sequence ID" value="KAK8783363.1"/>
    <property type="molecule type" value="Genomic_DNA"/>
</dbReference>
<reference evidence="2 3" key="1">
    <citation type="journal article" date="2023" name="Arcadia Sci">
        <title>De novo assembly of a long-read Amblyomma americanum tick genome.</title>
        <authorList>
            <person name="Chou S."/>
            <person name="Poskanzer K.E."/>
            <person name="Rollins M."/>
            <person name="Thuy-Boun P.S."/>
        </authorList>
    </citation>
    <scope>NUCLEOTIDE SEQUENCE [LARGE SCALE GENOMIC DNA]</scope>
    <source>
        <strain evidence="2">F_SG_1</strain>
        <tissue evidence="2">Salivary glands</tissue>
    </source>
</reference>
<evidence type="ECO:0000313" key="2">
    <source>
        <dbReference type="EMBL" id="KAK8783363.1"/>
    </source>
</evidence>
<keyword evidence="3" id="KW-1185">Reference proteome</keyword>
<dbReference type="Proteomes" id="UP001321473">
    <property type="component" value="Unassembled WGS sequence"/>
</dbReference>
<evidence type="ECO:0000313" key="3">
    <source>
        <dbReference type="Proteomes" id="UP001321473"/>
    </source>
</evidence>
<accession>A0AAQ4F928</accession>
<name>A0AAQ4F928_AMBAM</name>
<dbReference type="InterPro" id="IPR013083">
    <property type="entry name" value="Znf_RING/FYVE/PHD"/>
</dbReference>
<organism evidence="2 3">
    <name type="scientific">Amblyomma americanum</name>
    <name type="common">Lone star tick</name>
    <dbReference type="NCBI Taxonomy" id="6943"/>
    <lineage>
        <taxon>Eukaryota</taxon>
        <taxon>Metazoa</taxon>
        <taxon>Ecdysozoa</taxon>
        <taxon>Arthropoda</taxon>
        <taxon>Chelicerata</taxon>
        <taxon>Arachnida</taxon>
        <taxon>Acari</taxon>
        <taxon>Parasitiformes</taxon>
        <taxon>Ixodida</taxon>
        <taxon>Ixodoidea</taxon>
        <taxon>Ixodidae</taxon>
        <taxon>Amblyomminae</taxon>
        <taxon>Amblyomma</taxon>
    </lineage>
</organism>
<evidence type="ECO:0000256" key="1">
    <source>
        <dbReference type="SAM" id="MobiDB-lite"/>
    </source>
</evidence>
<dbReference type="Gene3D" id="3.30.40.10">
    <property type="entry name" value="Zinc/RING finger domain, C3HC4 (zinc finger)"/>
    <property type="match status" value="1"/>
</dbReference>
<feature type="compositionally biased region" description="Basic and acidic residues" evidence="1">
    <location>
        <begin position="181"/>
        <end position="190"/>
    </location>
</feature>
<sequence>MARSQAANDLTVTMSGFGDFLDWRTVHFVGRCPTRNICTACGVLCSSVWITLCSHVFCPSCSLRMEAFDFSCPVDGKKISFEDAALLKLSESDLADYSVLCINAGRGCKFEGPLASLKQHFLNRCGFNKAECRRCGKEFARWHALGHSAACRVGLVPDAIRKLEAEHREDDRGRSKPFAKRGIDLAKDIQSRSPPAGKPTITLTKSETSAGPTKPQRGIIVGGVSAHSSQPVKKKGGVEYSGNLENGRTSHQTTSTSDKSQNESEKASQKAASFTPETEQKELSSAMEVEAPPLSQTPSCSPSSEPDNKVVPHVASESFTEISVHSDALPGSRTEEIEDNRAQDAKPPSNVNKGAFIDRDTQSEPLDLQARSSVTVCADATKKDSAMARPNGGSDAQIDARSSERSPTARSTQVVGKPSEE</sequence>
<feature type="compositionally biased region" description="Polar residues" evidence="1">
    <location>
        <begin position="201"/>
        <end position="211"/>
    </location>
</feature>
<protein>
    <submittedName>
        <fullName evidence="2">Uncharacterized protein</fullName>
    </submittedName>
</protein>
<dbReference type="SUPFAM" id="SSF49599">
    <property type="entry name" value="TRAF domain-like"/>
    <property type="match status" value="1"/>
</dbReference>